<dbReference type="SUPFAM" id="SSF52540">
    <property type="entry name" value="P-loop containing nucleoside triphosphate hydrolases"/>
    <property type="match status" value="1"/>
</dbReference>
<evidence type="ECO:0000313" key="2">
    <source>
        <dbReference type="Proteomes" id="UP001519344"/>
    </source>
</evidence>
<keyword evidence="2" id="KW-1185">Reference proteome</keyword>
<name>A0ABS4HXI5_9BACL</name>
<comment type="caution">
    <text evidence="1">The sequence shown here is derived from an EMBL/GenBank/DDBJ whole genome shotgun (WGS) entry which is preliminary data.</text>
</comment>
<dbReference type="RefSeq" id="WP_167059014.1">
    <property type="nucleotide sequence ID" value="NZ_JAAOZR010000019.1"/>
</dbReference>
<dbReference type="GO" id="GO:0016301">
    <property type="term" value="F:kinase activity"/>
    <property type="evidence" value="ECO:0007669"/>
    <property type="project" value="UniProtKB-KW"/>
</dbReference>
<dbReference type="Gene3D" id="3.40.50.300">
    <property type="entry name" value="P-loop containing nucleotide triphosphate hydrolases"/>
    <property type="match status" value="1"/>
</dbReference>
<dbReference type="PANTHER" id="PTHR37816">
    <property type="entry name" value="YALI0E33011P"/>
    <property type="match status" value="1"/>
</dbReference>
<dbReference type="Proteomes" id="UP001519344">
    <property type="component" value="Unassembled WGS sequence"/>
</dbReference>
<keyword evidence="1" id="KW-0808">Transferase</keyword>
<reference evidence="1 2" key="1">
    <citation type="submission" date="2021-03" db="EMBL/GenBank/DDBJ databases">
        <title>Genomic Encyclopedia of Type Strains, Phase IV (KMG-IV): sequencing the most valuable type-strain genomes for metagenomic binning, comparative biology and taxonomic classification.</title>
        <authorList>
            <person name="Goeker M."/>
        </authorList>
    </citation>
    <scope>NUCLEOTIDE SEQUENCE [LARGE SCALE GENOMIC DNA]</scope>
    <source>
        <strain evidence="1 2">DSM 24950</strain>
    </source>
</reference>
<gene>
    <name evidence="1" type="ORF">J2Z65_002486</name>
</gene>
<keyword evidence="1" id="KW-0418">Kinase</keyword>
<protein>
    <submittedName>
        <fullName evidence="1">Adenylate kinase family enzyme</fullName>
    </submittedName>
</protein>
<dbReference type="InterPro" id="IPR027417">
    <property type="entry name" value="P-loop_NTPase"/>
</dbReference>
<sequence length="175" mass="20663">MRKIILIGSGGSGKSSLARELGDILAIRVYHLDAIFWKPGWVSTPKEEQIRVQEELISLDKWIIDGNYGGTIDIRLRSADTIIFFDLSKWLCLYRVLKRRIQYHKKNRIDMGEGCEERIDLQFLKWVWEYPEKQKPKILEKLRALSQEKEIIIIKSPKAVKEFLEKVKSLYEREN</sequence>
<accession>A0ABS4HXI5</accession>
<evidence type="ECO:0000313" key="1">
    <source>
        <dbReference type="EMBL" id="MBP1963270.1"/>
    </source>
</evidence>
<proteinExistence type="predicted"/>
<dbReference type="PANTHER" id="PTHR37816:SF3">
    <property type="entry name" value="MODULATES DNA TOPOLOGY"/>
    <property type="match status" value="1"/>
</dbReference>
<organism evidence="1 2">
    <name type="scientific">Paenibacillus aceris</name>
    <dbReference type="NCBI Taxonomy" id="869555"/>
    <lineage>
        <taxon>Bacteria</taxon>
        <taxon>Bacillati</taxon>
        <taxon>Bacillota</taxon>
        <taxon>Bacilli</taxon>
        <taxon>Bacillales</taxon>
        <taxon>Paenibacillaceae</taxon>
        <taxon>Paenibacillus</taxon>
    </lineage>
</organism>
<dbReference type="EMBL" id="JAGGKV010000005">
    <property type="protein sequence ID" value="MBP1963270.1"/>
    <property type="molecule type" value="Genomic_DNA"/>
</dbReference>
<dbReference type="NCBIfam" id="NF005994">
    <property type="entry name" value="PRK08118.1"/>
    <property type="match status" value="1"/>
</dbReference>
<dbReference type="InterPro" id="IPR052922">
    <property type="entry name" value="Cytidylate_Kinase-2"/>
</dbReference>